<dbReference type="EMBL" id="JAKLTR010000003">
    <property type="protein sequence ID" value="MCG2613665.1"/>
    <property type="molecule type" value="Genomic_DNA"/>
</dbReference>
<keyword evidence="10" id="KW-0732">Signal</keyword>
<accession>A0ABS9KN03</accession>
<sequence length="998" mass="109238">MSCKKLLKAFLASMMLFLSLFSLAQDKVVSGKVTDANGAGVAGVNVTVKGTSTGTQTGTDGAYRLSVPGSANVLEFSSIGYATQEVSIDARTTVDVQMSINNASLGEVVVIAYGTRRRGDLTGSVTSVSSKDFQKGNIASSEQLLQGKVAGLQVTTGGGSAGGGSRIRIRGNASLNASNDPLIVIDGVPVESNGLPGSANLLNTINTDDIESISVLKDASATALYGSRASNGVIIITSKKGARGKMKFNFNTQLSLSTLPKKVEVLSGNQVRDIVTQQAALTGNNTFKNLLGDANTDWQDQIFQNAFGTNNNISASGMLGNMPFRASLGYLKQDGILKTNNFNRYSASLNLSPRYFNDHLSVNFAVKASHTANRFADEGAVGSAATFDPTKPVYDKGTHTVNFGGYYEWRQANDSAVALANRNPLALLEQRDNRSKVNRIIGNISLDYKLHFFPDLHVLVNLGMDNMKGQGDDLFDSLSATNYLYHGRMSHYEQKKQNYLVDVGLAYSKEIKSIRTKIDAKVMHSYQDFITNVSNFASFSRRGTGPNDTIPGSVPVFLTDKPQYRLESYFGTVNLSIADNYLLTASLRRDASSKFSADNRVGYFPAFAAAWKIKNALFENSNVLTDLKLRAGWGVTGQQDGIGYYTYLPRYSQSTPTAQYQFGNSFYYFLRPAPYDKDLKWETTKTTNLGLDFAFLRNRISGTVDVYEKKTEDLLSSIPVAPGSNFDIAITTNVGNLKSRGVEFTINTIPVQTSKLTWSLGFNYTYQKFEITNLLKQNDPSFSGIPVSGISGGTGNNIGKHVVGYSPYSFFVYKQVYDQASGKPIEGLYEDMNRDGSVNDQDRYLYKKPAADMLLGFNTELTYDKWTLGITGHGTFGNYLYNNYFSNGGVLRAIQDPINVIRNGSVNYLASGFNNNQYLSDYYLENASFFRLDNINIGYNFGQVFSKKANLRLMANVQNAFVITKYKGLDPESASDAGVDNNIYPRPRIFSIGANLDF</sequence>
<evidence type="ECO:0000256" key="4">
    <source>
        <dbReference type="ARBA" id="ARBA00022692"/>
    </source>
</evidence>
<comment type="caution">
    <text evidence="13">The sequence shown here is derived from an EMBL/GenBank/DDBJ whole genome shotgun (WGS) entry which is preliminary data.</text>
</comment>
<evidence type="ECO:0000256" key="8">
    <source>
        <dbReference type="PROSITE-ProRule" id="PRU01360"/>
    </source>
</evidence>
<dbReference type="InterPro" id="IPR039426">
    <property type="entry name" value="TonB-dep_rcpt-like"/>
</dbReference>
<evidence type="ECO:0000313" key="14">
    <source>
        <dbReference type="Proteomes" id="UP001165367"/>
    </source>
</evidence>
<dbReference type="SUPFAM" id="SSF49464">
    <property type="entry name" value="Carboxypeptidase regulatory domain-like"/>
    <property type="match status" value="1"/>
</dbReference>
<organism evidence="13 14">
    <name type="scientific">Terrimonas ginsenosidimutans</name>
    <dbReference type="NCBI Taxonomy" id="2908004"/>
    <lineage>
        <taxon>Bacteria</taxon>
        <taxon>Pseudomonadati</taxon>
        <taxon>Bacteroidota</taxon>
        <taxon>Chitinophagia</taxon>
        <taxon>Chitinophagales</taxon>
        <taxon>Chitinophagaceae</taxon>
        <taxon>Terrimonas</taxon>
    </lineage>
</organism>
<keyword evidence="5 9" id="KW-0798">TonB box</keyword>
<dbReference type="NCBIfam" id="TIGR04056">
    <property type="entry name" value="OMP_RagA_SusC"/>
    <property type="match status" value="1"/>
</dbReference>
<evidence type="ECO:0000256" key="9">
    <source>
        <dbReference type="RuleBase" id="RU003357"/>
    </source>
</evidence>
<evidence type="ECO:0000256" key="1">
    <source>
        <dbReference type="ARBA" id="ARBA00004571"/>
    </source>
</evidence>
<dbReference type="NCBIfam" id="TIGR04057">
    <property type="entry name" value="SusC_RagA_signa"/>
    <property type="match status" value="1"/>
</dbReference>
<dbReference type="Proteomes" id="UP001165367">
    <property type="component" value="Unassembled WGS sequence"/>
</dbReference>
<keyword evidence="2 8" id="KW-0813">Transport</keyword>
<feature type="domain" description="TonB-dependent receptor-like beta-barrel" evidence="11">
    <location>
        <begin position="395"/>
        <end position="959"/>
    </location>
</feature>
<name>A0ABS9KN03_9BACT</name>
<dbReference type="InterPro" id="IPR012910">
    <property type="entry name" value="Plug_dom"/>
</dbReference>
<dbReference type="InterPro" id="IPR023997">
    <property type="entry name" value="TonB-dep_OMP_SusC/RagA_CS"/>
</dbReference>
<keyword evidence="6 8" id="KW-0472">Membrane</keyword>
<evidence type="ECO:0000259" key="12">
    <source>
        <dbReference type="Pfam" id="PF07715"/>
    </source>
</evidence>
<keyword evidence="14" id="KW-1185">Reference proteome</keyword>
<dbReference type="InterPro" id="IPR023996">
    <property type="entry name" value="TonB-dep_OMP_SusC/RagA"/>
</dbReference>
<dbReference type="PROSITE" id="PS52016">
    <property type="entry name" value="TONB_DEPENDENT_REC_3"/>
    <property type="match status" value="1"/>
</dbReference>
<dbReference type="RefSeq" id="WP_237869253.1">
    <property type="nucleotide sequence ID" value="NZ_JAKLTR010000003.1"/>
</dbReference>
<protein>
    <submittedName>
        <fullName evidence="13">SusC/RagA family TonB-linked outer membrane protein</fullName>
    </submittedName>
</protein>
<dbReference type="Gene3D" id="2.60.40.1120">
    <property type="entry name" value="Carboxypeptidase-like, regulatory domain"/>
    <property type="match status" value="1"/>
</dbReference>
<dbReference type="Pfam" id="PF07715">
    <property type="entry name" value="Plug"/>
    <property type="match status" value="1"/>
</dbReference>
<dbReference type="Pfam" id="PF00593">
    <property type="entry name" value="TonB_dep_Rec_b-barrel"/>
    <property type="match status" value="1"/>
</dbReference>
<dbReference type="SUPFAM" id="SSF56935">
    <property type="entry name" value="Porins"/>
    <property type="match status" value="1"/>
</dbReference>
<reference evidence="13" key="1">
    <citation type="submission" date="2022-01" db="EMBL/GenBank/DDBJ databases">
        <authorList>
            <person name="Jo J.-H."/>
            <person name="Im W.-T."/>
        </authorList>
    </citation>
    <scope>NUCLEOTIDE SEQUENCE</scope>
    <source>
        <strain evidence="13">NA20</strain>
    </source>
</reference>
<dbReference type="InterPro" id="IPR000531">
    <property type="entry name" value="Beta-barrel_TonB"/>
</dbReference>
<evidence type="ECO:0000259" key="11">
    <source>
        <dbReference type="Pfam" id="PF00593"/>
    </source>
</evidence>
<dbReference type="InterPro" id="IPR008969">
    <property type="entry name" value="CarboxyPept-like_regulatory"/>
</dbReference>
<evidence type="ECO:0000256" key="3">
    <source>
        <dbReference type="ARBA" id="ARBA00022452"/>
    </source>
</evidence>
<gene>
    <name evidence="13" type="ORF">LZZ85_05210</name>
</gene>
<dbReference type="InterPro" id="IPR036942">
    <property type="entry name" value="Beta-barrel_TonB_sf"/>
</dbReference>
<evidence type="ECO:0000256" key="5">
    <source>
        <dbReference type="ARBA" id="ARBA00023077"/>
    </source>
</evidence>
<proteinExistence type="inferred from homology"/>
<dbReference type="Gene3D" id="2.170.130.10">
    <property type="entry name" value="TonB-dependent receptor, plug domain"/>
    <property type="match status" value="1"/>
</dbReference>
<keyword evidence="7 8" id="KW-0998">Cell outer membrane</keyword>
<evidence type="ECO:0000256" key="7">
    <source>
        <dbReference type="ARBA" id="ARBA00023237"/>
    </source>
</evidence>
<dbReference type="InterPro" id="IPR037066">
    <property type="entry name" value="Plug_dom_sf"/>
</dbReference>
<comment type="subcellular location">
    <subcellularLocation>
        <location evidence="1 8">Cell outer membrane</location>
        <topology evidence="1 8">Multi-pass membrane protein</topology>
    </subcellularLocation>
</comment>
<keyword evidence="4 8" id="KW-0812">Transmembrane</keyword>
<comment type="similarity">
    <text evidence="8 9">Belongs to the TonB-dependent receptor family.</text>
</comment>
<feature type="chain" id="PRO_5046860055" evidence="10">
    <location>
        <begin position="25"/>
        <end position="998"/>
    </location>
</feature>
<dbReference type="Gene3D" id="2.40.170.20">
    <property type="entry name" value="TonB-dependent receptor, beta-barrel domain"/>
    <property type="match status" value="1"/>
</dbReference>
<evidence type="ECO:0000256" key="2">
    <source>
        <dbReference type="ARBA" id="ARBA00022448"/>
    </source>
</evidence>
<evidence type="ECO:0000256" key="6">
    <source>
        <dbReference type="ARBA" id="ARBA00023136"/>
    </source>
</evidence>
<evidence type="ECO:0000256" key="10">
    <source>
        <dbReference type="SAM" id="SignalP"/>
    </source>
</evidence>
<keyword evidence="3 8" id="KW-1134">Transmembrane beta strand</keyword>
<evidence type="ECO:0000313" key="13">
    <source>
        <dbReference type="EMBL" id="MCG2613665.1"/>
    </source>
</evidence>
<feature type="domain" description="TonB-dependent receptor plug" evidence="12">
    <location>
        <begin position="120"/>
        <end position="233"/>
    </location>
</feature>
<dbReference type="Pfam" id="PF13715">
    <property type="entry name" value="CarbopepD_reg_2"/>
    <property type="match status" value="1"/>
</dbReference>
<feature type="signal peptide" evidence="10">
    <location>
        <begin position="1"/>
        <end position="24"/>
    </location>
</feature>